<evidence type="ECO:0000256" key="1">
    <source>
        <dbReference type="ARBA" id="ARBA00022801"/>
    </source>
</evidence>
<protein>
    <recommendedName>
        <fullName evidence="3">Sialate O-acetylesterase domain-containing protein</fullName>
    </recommendedName>
</protein>
<keyword evidence="1" id="KW-0378">Hydrolase</keyword>
<sequence length="272" mass="30110">MKSLLVSIVAAVLLCTQVLADDSEPTKADATANPKQGQGLHQASTMGGGVATFPDGEKLHVFLLAGQSNMTGSGQGSELKPPHNQPHKRVRIWANNRWEFFVPQRRFGPGLALAHRLAKRWPKDNIGIIKVAIGGTGILSFVPGWSFEQANRTGDGKKGDLYRDMIDTVTAARKVGDFELTGFIWKQGGKDSRWIDLSNEYADNFKKMIAGLRRDLNVPQMPVFIANAFSSQQIKQDKALYEEKLKKKKRPGLLTVFEAQNRMPEELAHTVT</sequence>
<name>A0A382TDY4_9ZZZZ</name>
<evidence type="ECO:0000259" key="3">
    <source>
        <dbReference type="Pfam" id="PF03629"/>
    </source>
</evidence>
<feature type="region of interest" description="Disordered" evidence="2">
    <location>
        <begin position="25"/>
        <end position="47"/>
    </location>
</feature>
<dbReference type="InterPro" id="IPR005181">
    <property type="entry name" value="SASA"/>
</dbReference>
<dbReference type="Gene3D" id="3.40.50.1110">
    <property type="entry name" value="SGNH hydrolase"/>
    <property type="match status" value="1"/>
</dbReference>
<reference evidence="4" key="1">
    <citation type="submission" date="2018-05" db="EMBL/GenBank/DDBJ databases">
        <authorList>
            <person name="Lanie J.A."/>
            <person name="Ng W.-L."/>
            <person name="Kazmierczak K.M."/>
            <person name="Andrzejewski T.M."/>
            <person name="Davidsen T.M."/>
            <person name="Wayne K.J."/>
            <person name="Tettelin H."/>
            <person name="Glass J.I."/>
            <person name="Rusch D."/>
            <person name="Podicherti R."/>
            <person name="Tsui H.-C.T."/>
            <person name="Winkler M.E."/>
        </authorList>
    </citation>
    <scope>NUCLEOTIDE SEQUENCE</scope>
</reference>
<feature type="non-terminal residue" evidence="4">
    <location>
        <position position="272"/>
    </location>
</feature>
<feature type="domain" description="Sialate O-acetylesterase" evidence="3">
    <location>
        <begin position="59"/>
        <end position="245"/>
    </location>
</feature>
<dbReference type="InterPro" id="IPR052940">
    <property type="entry name" value="Carb_Esterase_6"/>
</dbReference>
<dbReference type="PANTHER" id="PTHR31988">
    <property type="entry name" value="ESTERASE, PUTATIVE (DUF303)-RELATED"/>
    <property type="match status" value="1"/>
</dbReference>
<dbReference type="GO" id="GO:0016787">
    <property type="term" value="F:hydrolase activity"/>
    <property type="evidence" value="ECO:0007669"/>
    <property type="project" value="UniProtKB-KW"/>
</dbReference>
<organism evidence="4">
    <name type="scientific">marine metagenome</name>
    <dbReference type="NCBI Taxonomy" id="408172"/>
    <lineage>
        <taxon>unclassified sequences</taxon>
        <taxon>metagenomes</taxon>
        <taxon>ecological metagenomes</taxon>
    </lineage>
</organism>
<feature type="compositionally biased region" description="Polar residues" evidence="2">
    <location>
        <begin position="33"/>
        <end position="45"/>
    </location>
</feature>
<proteinExistence type="predicted"/>
<dbReference type="PANTHER" id="PTHR31988:SF19">
    <property type="entry name" value="9-O-ACETYL-N-ACETYLNEURAMINIC ACID DEACETYLASE-RELATED"/>
    <property type="match status" value="1"/>
</dbReference>
<dbReference type="InterPro" id="IPR036514">
    <property type="entry name" value="SGNH_hydro_sf"/>
</dbReference>
<accession>A0A382TDY4</accession>
<dbReference type="EMBL" id="UINC01135699">
    <property type="protein sequence ID" value="SVD20002.1"/>
    <property type="molecule type" value="Genomic_DNA"/>
</dbReference>
<evidence type="ECO:0000256" key="2">
    <source>
        <dbReference type="SAM" id="MobiDB-lite"/>
    </source>
</evidence>
<dbReference type="AlphaFoldDB" id="A0A382TDY4"/>
<dbReference type="Pfam" id="PF03629">
    <property type="entry name" value="SASA"/>
    <property type="match status" value="1"/>
</dbReference>
<dbReference type="SUPFAM" id="SSF52266">
    <property type="entry name" value="SGNH hydrolase"/>
    <property type="match status" value="1"/>
</dbReference>
<evidence type="ECO:0000313" key="4">
    <source>
        <dbReference type="EMBL" id="SVD20002.1"/>
    </source>
</evidence>
<gene>
    <name evidence="4" type="ORF">METZ01_LOCUS372856</name>
</gene>